<dbReference type="PANTHER" id="PTHR33048:SF57">
    <property type="entry name" value="INTEGRAL MEMBRANE PROTEIN-RELATED"/>
    <property type="match status" value="1"/>
</dbReference>
<feature type="compositionally biased region" description="Basic and acidic residues" evidence="6">
    <location>
        <begin position="402"/>
        <end position="412"/>
    </location>
</feature>
<protein>
    <recommendedName>
        <fullName evidence="8">Rhodopsin domain-containing protein</fullName>
    </recommendedName>
</protein>
<feature type="compositionally biased region" description="Low complexity" evidence="6">
    <location>
        <begin position="308"/>
        <end position="321"/>
    </location>
</feature>
<feature type="domain" description="Rhodopsin" evidence="8">
    <location>
        <begin position="33"/>
        <end position="274"/>
    </location>
</feature>
<feature type="transmembrane region" description="Helical" evidence="7">
    <location>
        <begin position="48"/>
        <end position="67"/>
    </location>
</feature>
<gene>
    <name evidence="9" type="ORF">N7G274_004027</name>
</gene>
<dbReference type="Proteomes" id="UP001590950">
    <property type="component" value="Unassembled WGS sequence"/>
</dbReference>
<evidence type="ECO:0000256" key="7">
    <source>
        <dbReference type="SAM" id="Phobius"/>
    </source>
</evidence>
<keyword evidence="4 7" id="KW-0472">Membrane</keyword>
<sequence length="451" mass="50510">MAPAPWPRNPTKVAHIAIITIFSLFALLAVIGRLWARKIRRHTLDASDYFIVMALLWALTSSINTVYSQIYFDLGGDRAQIGNPNVVQSLRIEQGKRQIVGIVVWAVAVFFIRASILVLYTRIFQTRSFRISCYLIHSFNTAFFVTAVLLPCLICRPISFRWNSQIPGGTCGNQKALDLYIGVVNFMLDAIMVILPMPVLWGLQMATNKKVMLSLIFGLGAVICIITIVRVCISAENHGFNSQEVYRLIALFTNLEELLGIVNACLPVMKPLYSKFHESRARSWLSSVMSGSISIVMRLSHMGTIWRSSSQGASSKANSTSKHPSSKEMRRWHGHSNRVNDFDGGFGPTAKDMPPPAPRYVNTKPARMMFGPSQSAMSTSSTGSRTPRPSLPSKGPVQSSIRRWEPADEKDGMTPGIYVQKSWHLDVEKRASDEIDRHLLKDSSKRDYEDR</sequence>
<dbReference type="EMBL" id="JBEFKJ010000012">
    <property type="protein sequence ID" value="KAL2042969.1"/>
    <property type="molecule type" value="Genomic_DNA"/>
</dbReference>
<keyword evidence="3 7" id="KW-1133">Transmembrane helix</keyword>
<comment type="similarity">
    <text evidence="5">Belongs to the SAT4 family.</text>
</comment>
<organism evidence="9 10">
    <name type="scientific">Stereocaulon virgatum</name>
    <dbReference type="NCBI Taxonomy" id="373712"/>
    <lineage>
        <taxon>Eukaryota</taxon>
        <taxon>Fungi</taxon>
        <taxon>Dikarya</taxon>
        <taxon>Ascomycota</taxon>
        <taxon>Pezizomycotina</taxon>
        <taxon>Lecanoromycetes</taxon>
        <taxon>OSLEUM clade</taxon>
        <taxon>Lecanoromycetidae</taxon>
        <taxon>Lecanorales</taxon>
        <taxon>Lecanorineae</taxon>
        <taxon>Stereocaulaceae</taxon>
        <taxon>Stereocaulon</taxon>
    </lineage>
</organism>
<evidence type="ECO:0000256" key="6">
    <source>
        <dbReference type="SAM" id="MobiDB-lite"/>
    </source>
</evidence>
<comment type="subcellular location">
    <subcellularLocation>
        <location evidence="1">Membrane</location>
        <topology evidence="1">Multi-pass membrane protein</topology>
    </subcellularLocation>
</comment>
<keyword evidence="10" id="KW-1185">Reference proteome</keyword>
<proteinExistence type="inferred from homology"/>
<feature type="transmembrane region" description="Helical" evidence="7">
    <location>
        <begin position="179"/>
        <end position="201"/>
    </location>
</feature>
<feature type="transmembrane region" description="Helical" evidence="7">
    <location>
        <begin position="99"/>
        <end position="121"/>
    </location>
</feature>
<comment type="caution">
    <text evidence="9">The sequence shown here is derived from an EMBL/GenBank/DDBJ whole genome shotgun (WGS) entry which is preliminary data.</text>
</comment>
<evidence type="ECO:0000259" key="8">
    <source>
        <dbReference type="Pfam" id="PF20684"/>
    </source>
</evidence>
<evidence type="ECO:0000256" key="3">
    <source>
        <dbReference type="ARBA" id="ARBA00022989"/>
    </source>
</evidence>
<feature type="region of interest" description="Disordered" evidence="6">
    <location>
        <begin position="370"/>
        <end position="415"/>
    </location>
</feature>
<reference evidence="9 10" key="1">
    <citation type="submission" date="2024-09" db="EMBL/GenBank/DDBJ databases">
        <title>Rethinking Asexuality: The Enigmatic Case of Functional Sexual Genes in Lepraria (Stereocaulaceae).</title>
        <authorList>
            <person name="Doellman M."/>
            <person name="Sun Y."/>
            <person name="Barcenas-Pena A."/>
            <person name="Lumbsch H.T."/>
            <person name="Grewe F."/>
        </authorList>
    </citation>
    <scope>NUCLEOTIDE SEQUENCE [LARGE SCALE GENOMIC DNA]</scope>
    <source>
        <strain evidence="9 10">Mercado 3170</strain>
    </source>
</reference>
<name>A0ABR4ABX0_9LECA</name>
<keyword evidence="2 7" id="KW-0812">Transmembrane</keyword>
<evidence type="ECO:0000313" key="10">
    <source>
        <dbReference type="Proteomes" id="UP001590950"/>
    </source>
</evidence>
<dbReference type="InterPro" id="IPR049326">
    <property type="entry name" value="Rhodopsin_dom_fungi"/>
</dbReference>
<evidence type="ECO:0000256" key="5">
    <source>
        <dbReference type="ARBA" id="ARBA00038359"/>
    </source>
</evidence>
<dbReference type="InterPro" id="IPR052337">
    <property type="entry name" value="SAT4-like"/>
</dbReference>
<evidence type="ECO:0000256" key="4">
    <source>
        <dbReference type="ARBA" id="ARBA00023136"/>
    </source>
</evidence>
<feature type="transmembrane region" description="Helical" evidence="7">
    <location>
        <begin position="13"/>
        <end position="36"/>
    </location>
</feature>
<evidence type="ECO:0000313" key="9">
    <source>
        <dbReference type="EMBL" id="KAL2042969.1"/>
    </source>
</evidence>
<dbReference type="PANTHER" id="PTHR33048">
    <property type="entry name" value="PTH11-LIKE INTEGRAL MEMBRANE PROTEIN (AFU_ORTHOLOGUE AFUA_5G11245)"/>
    <property type="match status" value="1"/>
</dbReference>
<evidence type="ECO:0000256" key="1">
    <source>
        <dbReference type="ARBA" id="ARBA00004141"/>
    </source>
</evidence>
<evidence type="ECO:0000256" key="2">
    <source>
        <dbReference type="ARBA" id="ARBA00022692"/>
    </source>
</evidence>
<dbReference type="Pfam" id="PF20684">
    <property type="entry name" value="Fung_rhodopsin"/>
    <property type="match status" value="1"/>
</dbReference>
<feature type="transmembrane region" description="Helical" evidence="7">
    <location>
        <begin position="133"/>
        <end position="159"/>
    </location>
</feature>
<feature type="region of interest" description="Disordered" evidence="6">
    <location>
        <begin position="308"/>
        <end position="356"/>
    </location>
</feature>
<feature type="compositionally biased region" description="Low complexity" evidence="6">
    <location>
        <begin position="373"/>
        <end position="393"/>
    </location>
</feature>
<feature type="transmembrane region" description="Helical" evidence="7">
    <location>
        <begin position="213"/>
        <end position="233"/>
    </location>
</feature>
<accession>A0ABR4ABX0</accession>